<accession>A0A418YAD2</accession>
<reference evidence="3 4" key="2">
    <citation type="submission" date="2019-01" db="EMBL/GenBank/DDBJ databases">
        <title>Motilimonas pumilus sp. nov., isolated from the gut of sea cucumber (Apostichopus japonicus).</title>
        <authorList>
            <person name="Wang F.-Q."/>
            <person name="Ren L.-H."/>
            <person name="Lin Y.-W."/>
            <person name="Sun G.-H."/>
            <person name="Du Z.-J."/>
            <person name="Zhao J.-X."/>
            <person name="Liu X.-J."/>
            <person name="Liu L.-J."/>
        </authorList>
    </citation>
    <scope>NUCLEOTIDE SEQUENCE [LARGE SCALE GENOMIC DNA]</scope>
    <source>
        <strain evidence="3 4">PLHSC7-2</strain>
    </source>
</reference>
<dbReference type="AlphaFoldDB" id="A0A418YAD2"/>
<feature type="region of interest" description="Disordered" evidence="1">
    <location>
        <begin position="27"/>
        <end position="79"/>
    </location>
</feature>
<feature type="compositionally biased region" description="Basic and acidic residues" evidence="1">
    <location>
        <begin position="47"/>
        <end position="66"/>
    </location>
</feature>
<comment type="caution">
    <text evidence="3">The sequence shown here is derived from an EMBL/GenBank/DDBJ whole genome shotgun (WGS) entry which is preliminary data.</text>
</comment>
<evidence type="ECO:0000256" key="1">
    <source>
        <dbReference type="SAM" id="MobiDB-lite"/>
    </source>
</evidence>
<name>A0A418YAD2_9GAMM</name>
<dbReference type="RefSeq" id="WP_119912256.1">
    <property type="nucleotide sequence ID" value="NZ_QZCH01000035.1"/>
</dbReference>
<sequence length="317" mass="35050">MLTRLIKHPIWVILLIASASLSVQGAPEATTESNDDKSAESTTQADTDTKTDNKAAQKEQGIEPSDKNSQLTPSPTPDIVPANRYFNQQNLADFALDHGNNRIENLGNEDDPLFALIQPAENAPILGTGILLPNLNSTVSSAQLKRFRLQLQAQGWHVITLSPPQLNLSWLAADKALAETYQATFSERLSALKEIPEMAQDNLWVMAQGNSAGYVIQTLLSQNEPAIDALVLFDAAAWDKETQKTLAVSVGQISQPLLDIVFKDANNNAVHQYKQRALQAKLAGKANYRQIILPSQYLERHLEDEVYGWTRFLGWQP</sequence>
<organism evidence="3 4">
    <name type="scientific">Motilimonas pumila</name>
    <dbReference type="NCBI Taxonomy" id="2303987"/>
    <lineage>
        <taxon>Bacteria</taxon>
        <taxon>Pseudomonadati</taxon>
        <taxon>Pseudomonadota</taxon>
        <taxon>Gammaproteobacteria</taxon>
        <taxon>Alteromonadales</taxon>
        <taxon>Alteromonadales genera incertae sedis</taxon>
        <taxon>Motilimonas</taxon>
    </lineage>
</organism>
<reference evidence="3 4" key="1">
    <citation type="submission" date="2018-09" db="EMBL/GenBank/DDBJ databases">
        <authorList>
            <person name="Wang F."/>
        </authorList>
    </citation>
    <scope>NUCLEOTIDE SEQUENCE [LARGE SCALE GENOMIC DNA]</scope>
    <source>
        <strain evidence="3 4">PLHSC7-2</strain>
    </source>
</reference>
<dbReference type="InterPro" id="IPR022529">
    <property type="entry name" value="DUF3530"/>
</dbReference>
<dbReference type="Proteomes" id="UP000283255">
    <property type="component" value="Unassembled WGS sequence"/>
</dbReference>
<gene>
    <name evidence="3" type="ORF">D1Z90_18365</name>
</gene>
<dbReference type="Pfam" id="PF12048">
    <property type="entry name" value="DUF3530"/>
    <property type="match status" value="1"/>
</dbReference>
<evidence type="ECO:0000313" key="3">
    <source>
        <dbReference type="EMBL" id="RJG39478.1"/>
    </source>
</evidence>
<evidence type="ECO:0000313" key="4">
    <source>
        <dbReference type="Proteomes" id="UP000283255"/>
    </source>
</evidence>
<feature type="chain" id="PRO_5019338432" evidence="2">
    <location>
        <begin position="26"/>
        <end position="317"/>
    </location>
</feature>
<keyword evidence="4" id="KW-1185">Reference proteome</keyword>
<feature type="signal peptide" evidence="2">
    <location>
        <begin position="1"/>
        <end position="25"/>
    </location>
</feature>
<dbReference type="OrthoDB" id="9776279at2"/>
<dbReference type="EMBL" id="QZCH01000035">
    <property type="protein sequence ID" value="RJG39478.1"/>
    <property type="molecule type" value="Genomic_DNA"/>
</dbReference>
<evidence type="ECO:0000256" key="2">
    <source>
        <dbReference type="SAM" id="SignalP"/>
    </source>
</evidence>
<proteinExistence type="predicted"/>
<protein>
    <submittedName>
        <fullName evidence="3">DUF3530 family protein</fullName>
    </submittedName>
</protein>
<keyword evidence="2" id="KW-0732">Signal</keyword>